<dbReference type="CDD" id="cd14798">
    <property type="entry name" value="RX-CC_like"/>
    <property type="match status" value="1"/>
</dbReference>
<dbReference type="GO" id="GO:0043531">
    <property type="term" value="F:ADP binding"/>
    <property type="evidence" value="ECO:0007669"/>
    <property type="project" value="InterPro"/>
</dbReference>
<dbReference type="InterPro" id="IPR027417">
    <property type="entry name" value="P-loop_NTPase"/>
</dbReference>
<evidence type="ECO:0000259" key="10">
    <source>
        <dbReference type="Pfam" id="PF25019"/>
    </source>
</evidence>
<dbReference type="PANTHER" id="PTHR36766">
    <property type="entry name" value="PLANT BROAD-SPECTRUM MILDEW RESISTANCE PROTEIN RPW8"/>
    <property type="match status" value="1"/>
</dbReference>
<comment type="caution">
    <text evidence="11">The sequence shown here is derived from an EMBL/GenBank/DDBJ whole genome shotgun (WGS) entry which is preliminary data.</text>
</comment>
<dbReference type="SUPFAM" id="SSF52540">
    <property type="entry name" value="P-loop containing nucleoside triphosphate hydrolases"/>
    <property type="match status" value="1"/>
</dbReference>
<dbReference type="InterPro" id="IPR056789">
    <property type="entry name" value="LRR_R13L1-DRL21"/>
</dbReference>
<dbReference type="Pfam" id="PF18052">
    <property type="entry name" value="Rx_N"/>
    <property type="match status" value="1"/>
</dbReference>
<dbReference type="InterPro" id="IPR032675">
    <property type="entry name" value="LRR_dom_sf"/>
</dbReference>
<dbReference type="Proteomes" id="UP000653305">
    <property type="component" value="Unassembled WGS sequence"/>
</dbReference>
<dbReference type="AlphaFoldDB" id="A0A830CWR2"/>
<dbReference type="EMBL" id="BMAC01001004">
    <property type="protein sequence ID" value="GFQ05008.1"/>
    <property type="molecule type" value="Genomic_DNA"/>
</dbReference>
<evidence type="ECO:0000259" key="8">
    <source>
        <dbReference type="Pfam" id="PF18052"/>
    </source>
</evidence>
<dbReference type="GO" id="GO:0051707">
    <property type="term" value="P:response to other organism"/>
    <property type="evidence" value="ECO:0007669"/>
    <property type="project" value="UniProtKB-ARBA"/>
</dbReference>
<organism evidence="11 12">
    <name type="scientific">Phtheirospermum japonicum</name>
    <dbReference type="NCBI Taxonomy" id="374723"/>
    <lineage>
        <taxon>Eukaryota</taxon>
        <taxon>Viridiplantae</taxon>
        <taxon>Streptophyta</taxon>
        <taxon>Embryophyta</taxon>
        <taxon>Tracheophyta</taxon>
        <taxon>Spermatophyta</taxon>
        <taxon>Magnoliopsida</taxon>
        <taxon>eudicotyledons</taxon>
        <taxon>Gunneridae</taxon>
        <taxon>Pentapetalae</taxon>
        <taxon>asterids</taxon>
        <taxon>lamiids</taxon>
        <taxon>Lamiales</taxon>
        <taxon>Orobanchaceae</taxon>
        <taxon>Orobanchaceae incertae sedis</taxon>
        <taxon>Phtheirospermum</taxon>
    </lineage>
</organism>
<dbReference type="PANTHER" id="PTHR36766:SF70">
    <property type="entry name" value="DISEASE RESISTANCE PROTEIN RGA4"/>
    <property type="match status" value="1"/>
</dbReference>
<dbReference type="InterPro" id="IPR002182">
    <property type="entry name" value="NB-ARC"/>
</dbReference>
<reference evidence="11" key="1">
    <citation type="submission" date="2020-07" db="EMBL/GenBank/DDBJ databases">
        <title>Ethylene signaling mediates host invasion by parasitic plants.</title>
        <authorList>
            <person name="Yoshida S."/>
        </authorList>
    </citation>
    <scope>NUCLEOTIDE SEQUENCE</scope>
    <source>
        <strain evidence="11">Okayama</strain>
    </source>
</reference>
<dbReference type="Gene3D" id="3.40.50.300">
    <property type="entry name" value="P-loop containing nucleotide triphosphate hydrolases"/>
    <property type="match status" value="1"/>
</dbReference>
<evidence type="ECO:0000256" key="5">
    <source>
        <dbReference type="ARBA" id="ARBA00022821"/>
    </source>
</evidence>
<dbReference type="SUPFAM" id="SSF52058">
    <property type="entry name" value="L domain-like"/>
    <property type="match status" value="2"/>
</dbReference>
<comment type="similarity">
    <text evidence="1">Belongs to the disease resistance NB-LRR family.</text>
</comment>
<keyword evidence="3" id="KW-0677">Repeat</keyword>
<dbReference type="Gene3D" id="3.80.10.10">
    <property type="entry name" value="Ribonuclease Inhibitor"/>
    <property type="match status" value="4"/>
</dbReference>
<dbReference type="InterPro" id="IPR038005">
    <property type="entry name" value="RX-like_CC"/>
</dbReference>
<protein>
    <submittedName>
        <fullName evidence="11">Putative disease resistance protein rga3</fullName>
    </submittedName>
</protein>
<keyword evidence="12" id="KW-1185">Reference proteome</keyword>
<dbReference type="GO" id="GO:0005524">
    <property type="term" value="F:ATP binding"/>
    <property type="evidence" value="ECO:0007669"/>
    <property type="project" value="UniProtKB-KW"/>
</dbReference>
<dbReference type="Gene3D" id="1.10.10.10">
    <property type="entry name" value="Winged helix-like DNA-binding domain superfamily/Winged helix DNA-binding domain"/>
    <property type="match status" value="1"/>
</dbReference>
<dbReference type="PRINTS" id="PR00364">
    <property type="entry name" value="DISEASERSIST"/>
</dbReference>
<evidence type="ECO:0000313" key="11">
    <source>
        <dbReference type="EMBL" id="GFQ05008.1"/>
    </source>
</evidence>
<dbReference type="InterPro" id="IPR058922">
    <property type="entry name" value="WHD_DRP"/>
</dbReference>
<gene>
    <name evidence="11" type="ORF">PHJA_002644900</name>
</gene>
<name>A0A830CWR2_9LAMI</name>
<keyword evidence="2" id="KW-0433">Leucine-rich repeat</keyword>
<keyword evidence="5" id="KW-0611">Plant defense</keyword>
<dbReference type="Pfam" id="PF23559">
    <property type="entry name" value="WHD_DRP"/>
    <property type="match status" value="1"/>
</dbReference>
<evidence type="ECO:0000259" key="9">
    <source>
        <dbReference type="Pfam" id="PF23559"/>
    </source>
</evidence>
<feature type="domain" description="R13L1/DRL21-like LRR repeat region" evidence="10">
    <location>
        <begin position="566"/>
        <end position="687"/>
    </location>
</feature>
<feature type="domain" description="Disease resistance N-terminal" evidence="8">
    <location>
        <begin position="10"/>
        <end position="96"/>
    </location>
</feature>
<evidence type="ECO:0000256" key="4">
    <source>
        <dbReference type="ARBA" id="ARBA00022741"/>
    </source>
</evidence>
<dbReference type="Gene3D" id="1.20.5.4130">
    <property type="match status" value="1"/>
</dbReference>
<keyword evidence="6" id="KW-0067">ATP-binding</keyword>
<keyword evidence="4" id="KW-0547">Nucleotide-binding</keyword>
<dbReference type="FunFam" id="1.10.10.10:FF:000322">
    <property type="entry name" value="Probable disease resistance protein At1g63360"/>
    <property type="match status" value="1"/>
</dbReference>
<dbReference type="InterPro" id="IPR036388">
    <property type="entry name" value="WH-like_DNA-bd_sf"/>
</dbReference>
<dbReference type="OrthoDB" id="1896560at2759"/>
<evidence type="ECO:0000256" key="1">
    <source>
        <dbReference type="ARBA" id="ARBA00008894"/>
    </source>
</evidence>
<dbReference type="Pfam" id="PF00931">
    <property type="entry name" value="NB-ARC"/>
    <property type="match status" value="1"/>
</dbReference>
<evidence type="ECO:0000313" key="12">
    <source>
        <dbReference type="Proteomes" id="UP000653305"/>
    </source>
</evidence>
<evidence type="ECO:0000256" key="6">
    <source>
        <dbReference type="ARBA" id="ARBA00022840"/>
    </source>
</evidence>
<dbReference type="InterPro" id="IPR041118">
    <property type="entry name" value="Rx_N"/>
</dbReference>
<feature type="domain" description="Disease resistance protein winged helix" evidence="9">
    <location>
        <begin position="358"/>
        <end position="422"/>
    </location>
</feature>
<evidence type="ECO:0000256" key="2">
    <source>
        <dbReference type="ARBA" id="ARBA00022614"/>
    </source>
</evidence>
<dbReference type="GO" id="GO:0006952">
    <property type="term" value="P:defense response"/>
    <property type="evidence" value="ECO:0007669"/>
    <property type="project" value="UniProtKB-KW"/>
</dbReference>
<sequence>MAEAAISATIQVLLENLLNISQGQIGLVRNLKKDLEKLQRKFTTVKAFLHDAEKKQVTNEAVKIWLRDLEALAFEADNVFDEFSYQLLSKEVGATARNKTLKKRVQSFIPCSNNNPIAYRLKLGRRIKDIDEKLNSITQQATEFGLQAIVAQAPVYASASRQTDSFSEDPVFLGRENDVSRIVEKLITADDRKLSVLPIVGMGGQGKTTLARAVFKHEQIKSHFGGNCVWVHVPRNFDVVVLLEKILASMEIKNVEHGNREALLKMLQKHLGVKKYLLVLDDVWNEDSEEWDDFDCWSIIKAKAFNRSRYNPLEFEAMGRKIAKRCQDDQNTISKILKLSFDHLSSPSLKKCFAYCSIFPRGYEIEKEQLIELWMAEGFLQTNHQGNNINMETTNSLLQVARSDDYGNVTHCNMHDLVHDLAFSILYENDNVTDGGCQRRYIGYESSGDGLLSISKGQERYVRTLLFSGEVSDIRFSDFKSLHTLTLLNKDIDELPGSIKELKHLRYLDISKTNITYLPTVSIGELYHLQTLRVASHLTKLPDSLSCLISLRHLHISYYAALPPGIGKLGSLKDINEKIEVRNLERVCNKNEARRADLLQKEGIYELKLVWDKSREGDGANDESVLEGLQPHPNLKGLKICGFKGKSLPLWERLNNLMKIKLKDCSECEELPMLGHLPRLKSLCLDGLTNVKSIRSSFYGNIDPSVIVFPALERLELLDMPNLKEWDEVVVFPILKYLKVKGCRQLMRAPSHFPCLQELEIDGMESGLPLENICGIKLTTLTSLKINGVKGVECLPDGLLSNNHNLTKLEIQICPKMTHLVPCLGGGGAPSLLRELRIWYCSSLRELPDDLHSLNSLEILQISGCPDLKSIPYPISSGGGGQRQQQAFTSLRMLWIKDCDGLTNLPIEMVESCAPSLEILTMSGLSSITNMGMVIGCMHRMTRLRELWIFGVPEFKLSSKDIIGSLSTNNILQFLWMSPSSSWNNNVSFNEAVDAMLVQSISLRHLSLKGMEHWDSLPDQLQHLTSLEILILRHFGIEALPEWFGNLSSLKSLTLWNYKKLRHLPSKQAMQRLSKLTHLRIWVCPLLIIFKEKRSCWPFQTVTDSEWPKIAHIPNVSVDSF</sequence>
<dbReference type="Pfam" id="PF25019">
    <property type="entry name" value="LRR_R13L1-DRL21"/>
    <property type="match status" value="1"/>
</dbReference>
<evidence type="ECO:0000259" key="7">
    <source>
        <dbReference type="Pfam" id="PF00931"/>
    </source>
</evidence>
<feature type="domain" description="NB-ARC" evidence="7">
    <location>
        <begin position="176"/>
        <end position="293"/>
    </location>
</feature>
<evidence type="ECO:0000256" key="3">
    <source>
        <dbReference type="ARBA" id="ARBA00022737"/>
    </source>
</evidence>
<accession>A0A830CWR2</accession>
<proteinExistence type="inferred from homology"/>